<dbReference type="EMBL" id="CAJOBA010063766">
    <property type="protein sequence ID" value="CAF4347517.1"/>
    <property type="molecule type" value="Genomic_DNA"/>
</dbReference>
<comment type="similarity">
    <text evidence="1">Belongs to the peptidase C1 family.</text>
</comment>
<dbReference type="Gene3D" id="3.90.70.10">
    <property type="entry name" value="Cysteine proteinases"/>
    <property type="match status" value="1"/>
</dbReference>
<dbReference type="SMART" id="SM00848">
    <property type="entry name" value="Inhibitor_I29"/>
    <property type="match status" value="1"/>
</dbReference>
<feature type="non-terminal residue" evidence="3">
    <location>
        <position position="1"/>
    </location>
</feature>
<dbReference type="GO" id="GO:0008234">
    <property type="term" value="F:cysteine-type peptidase activity"/>
    <property type="evidence" value="ECO:0007669"/>
    <property type="project" value="InterPro"/>
</dbReference>
<dbReference type="Proteomes" id="UP000682733">
    <property type="component" value="Unassembled WGS sequence"/>
</dbReference>
<dbReference type="InterPro" id="IPR038765">
    <property type="entry name" value="Papain-like_cys_pep_sf"/>
</dbReference>
<dbReference type="Pfam" id="PF00112">
    <property type="entry name" value="Peptidase_C1"/>
    <property type="match status" value="1"/>
</dbReference>
<dbReference type="InterPro" id="IPR013128">
    <property type="entry name" value="Peptidase_C1A"/>
</dbReference>
<protein>
    <recommendedName>
        <fullName evidence="2">Cathepsin propeptide inhibitor domain-containing protein</fullName>
    </recommendedName>
</protein>
<proteinExistence type="inferred from homology"/>
<evidence type="ECO:0000313" key="3">
    <source>
        <dbReference type="EMBL" id="CAF4347517.1"/>
    </source>
</evidence>
<name>A0A8S2UJG7_9BILA</name>
<feature type="domain" description="Cathepsin propeptide inhibitor" evidence="2">
    <location>
        <begin position="1"/>
        <end position="51"/>
    </location>
</feature>
<gene>
    <name evidence="3" type="ORF">TMI583_LOCUS40903</name>
</gene>
<dbReference type="InterPro" id="IPR013201">
    <property type="entry name" value="Prot_inhib_I29"/>
</dbReference>
<reference evidence="3" key="1">
    <citation type="submission" date="2021-02" db="EMBL/GenBank/DDBJ databases">
        <authorList>
            <person name="Nowell W R."/>
        </authorList>
    </citation>
    <scope>NUCLEOTIDE SEQUENCE</scope>
</reference>
<comment type="caution">
    <text evidence="3">The sequence shown here is derived from an EMBL/GenBank/DDBJ whole genome shotgun (WGS) entry which is preliminary data.</text>
</comment>
<evidence type="ECO:0000259" key="2">
    <source>
        <dbReference type="SMART" id="SM00848"/>
    </source>
</evidence>
<dbReference type="Pfam" id="PF08246">
    <property type="entry name" value="Inhibitor_I29"/>
    <property type="match status" value="1"/>
</dbReference>
<sequence length="157" mass="17747">KHGRRYQNSSEEDRRRHVFSQALAHVLNVNSQNLSHTLELNHLSDLTEQEFNQQKKGFIANPYTRNRRQVITKSISKSLQTVAPPTSLDWVVQGRVTAVKDQGQCSDCYAFATTAVMEGLVASKTGKLLNLSSQEITDCSQKYELQYFGAGKVRNQM</sequence>
<dbReference type="SUPFAM" id="SSF54001">
    <property type="entry name" value="Cysteine proteinases"/>
    <property type="match status" value="1"/>
</dbReference>
<organism evidence="3 4">
    <name type="scientific">Didymodactylos carnosus</name>
    <dbReference type="NCBI Taxonomy" id="1234261"/>
    <lineage>
        <taxon>Eukaryota</taxon>
        <taxon>Metazoa</taxon>
        <taxon>Spiralia</taxon>
        <taxon>Gnathifera</taxon>
        <taxon>Rotifera</taxon>
        <taxon>Eurotatoria</taxon>
        <taxon>Bdelloidea</taxon>
        <taxon>Philodinida</taxon>
        <taxon>Philodinidae</taxon>
        <taxon>Didymodactylos</taxon>
    </lineage>
</organism>
<dbReference type="InterPro" id="IPR000668">
    <property type="entry name" value="Peptidase_C1A_C"/>
</dbReference>
<accession>A0A8S2UJG7</accession>
<evidence type="ECO:0000313" key="4">
    <source>
        <dbReference type="Proteomes" id="UP000682733"/>
    </source>
</evidence>
<dbReference type="AlphaFoldDB" id="A0A8S2UJG7"/>
<dbReference type="PANTHER" id="PTHR12411">
    <property type="entry name" value="CYSTEINE PROTEASE FAMILY C1-RELATED"/>
    <property type="match status" value="1"/>
</dbReference>
<dbReference type="GO" id="GO:0006508">
    <property type="term" value="P:proteolysis"/>
    <property type="evidence" value="ECO:0007669"/>
    <property type="project" value="InterPro"/>
</dbReference>
<evidence type="ECO:0000256" key="1">
    <source>
        <dbReference type="ARBA" id="ARBA00008455"/>
    </source>
</evidence>